<evidence type="ECO:0000313" key="1">
    <source>
        <dbReference type="EMBL" id="HIG63013.1"/>
    </source>
</evidence>
<proteinExistence type="predicted"/>
<dbReference type="AlphaFoldDB" id="A0A7C7ZEG2"/>
<comment type="caution">
    <text evidence="1">The sequence shown here is derived from an EMBL/GenBank/DDBJ whole genome shotgun (WGS) entry which is preliminary data.</text>
</comment>
<sequence>MSEAVSKSSVQKFMDAISSHYEGLGYPLTWSDAEDEGEVLEIQFKSESGYFVSARFVPRKDYVVLKDEWGRELKLRPTRGNLKEIKGWSESRE</sequence>
<gene>
    <name evidence="1" type="ORF">EYQ16_00610</name>
</gene>
<reference evidence="2" key="1">
    <citation type="journal article" date="2019" name="bioRxiv">
        <title>Genome diversification in globally distributed novel marine Proteobacteria is linked to environmental adaptation.</title>
        <authorList>
            <person name="Zhou Z."/>
            <person name="Tran P.Q."/>
            <person name="Kieft K."/>
            <person name="Anantharaman K."/>
        </authorList>
    </citation>
    <scope>NUCLEOTIDE SEQUENCE [LARGE SCALE GENOMIC DNA]</scope>
</reference>
<dbReference type="EMBL" id="DUAV01000006">
    <property type="protein sequence ID" value="HIG63013.1"/>
    <property type="molecule type" value="Genomic_DNA"/>
</dbReference>
<evidence type="ECO:0000313" key="2">
    <source>
        <dbReference type="Proteomes" id="UP000589516"/>
    </source>
</evidence>
<accession>A0A7C7ZEG2</accession>
<dbReference type="Proteomes" id="UP000589516">
    <property type="component" value="Unassembled WGS sequence"/>
</dbReference>
<name>A0A7C7ZEG2_9ARCH</name>
<organism evidence="1 2">
    <name type="scientific">Marine Group III euryarchaeote</name>
    <dbReference type="NCBI Taxonomy" id="2173149"/>
    <lineage>
        <taxon>Archaea</taxon>
        <taxon>Methanobacteriati</taxon>
        <taxon>Thermoplasmatota</taxon>
        <taxon>Thermoplasmata</taxon>
        <taxon>Candidatus Thermoprofundales</taxon>
    </lineage>
</organism>
<protein>
    <submittedName>
        <fullName evidence="1">Uncharacterized protein</fullName>
    </submittedName>
</protein>